<reference evidence="2" key="1">
    <citation type="submission" date="2021-06" db="EMBL/GenBank/DDBJ databases">
        <authorList>
            <person name="Hodson N. C."/>
            <person name="Mongue J. A."/>
            <person name="Jaron S. K."/>
        </authorList>
    </citation>
    <scope>NUCLEOTIDE SEQUENCE</scope>
</reference>
<sequence>MRLRIRNTPCHANVLNLKKKAYQKGKYLSAISKSNRSRPVKSIRKTERSNLSKSLWLNDEDDDDDDDEDDDGVDGDDDDDDEDEDEDDEDLLSSPDLKIEDEDVDLPTVDRPYSKLISFQKHQQCGSQEVEDATNNHSTQNSSSSDKINGVAQLKFYSAASEIITPGKGSKNLAFLRQQLVDQLKKERGGKPEKWSQRDNRINHCSGFNTVESEFTTPETKASPHYTDFQQIADFIPIPQTLDDFEMTLFHDFTDKLDAMEWELVQELLFKSNIHNDQLDQTWRQNSLGQVQKGLEDDVIGNFTS</sequence>
<name>A0A8J2LWS2_9HEXA</name>
<evidence type="ECO:0000256" key="1">
    <source>
        <dbReference type="SAM" id="MobiDB-lite"/>
    </source>
</evidence>
<accession>A0A8J2LWS2</accession>
<feature type="region of interest" description="Disordered" evidence="1">
    <location>
        <begin position="29"/>
        <end position="106"/>
    </location>
</feature>
<protein>
    <submittedName>
        <fullName evidence="2">Uncharacterized protein</fullName>
    </submittedName>
</protein>
<gene>
    <name evidence="2" type="ORF">AFUS01_LOCUS47072</name>
</gene>
<feature type="compositionally biased region" description="Acidic residues" evidence="1">
    <location>
        <begin position="58"/>
        <end position="91"/>
    </location>
</feature>
<organism evidence="2 3">
    <name type="scientific">Allacma fusca</name>
    <dbReference type="NCBI Taxonomy" id="39272"/>
    <lineage>
        <taxon>Eukaryota</taxon>
        <taxon>Metazoa</taxon>
        <taxon>Ecdysozoa</taxon>
        <taxon>Arthropoda</taxon>
        <taxon>Hexapoda</taxon>
        <taxon>Collembola</taxon>
        <taxon>Symphypleona</taxon>
        <taxon>Sminthuridae</taxon>
        <taxon>Allacma</taxon>
    </lineage>
</organism>
<dbReference type="AlphaFoldDB" id="A0A8J2LWS2"/>
<evidence type="ECO:0000313" key="3">
    <source>
        <dbReference type="Proteomes" id="UP000708208"/>
    </source>
</evidence>
<evidence type="ECO:0000313" key="2">
    <source>
        <dbReference type="EMBL" id="CAG7838057.1"/>
    </source>
</evidence>
<feature type="region of interest" description="Disordered" evidence="1">
    <location>
        <begin position="122"/>
        <end position="146"/>
    </location>
</feature>
<keyword evidence="3" id="KW-1185">Reference proteome</keyword>
<proteinExistence type="predicted"/>
<feature type="compositionally biased region" description="Low complexity" evidence="1">
    <location>
        <begin position="135"/>
        <end position="145"/>
    </location>
</feature>
<dbReference type="Proteomes" id="UP000708208">
    <property type="component" value="Unassembled WGS sequence"/>
</dbReference>
<comment type="caution">
    <text evidence="2">The sequence shown here is derived from an EMBL/GenBank/DDBJ whole genome shotgun (WGS) entry which is preliminary data.</text>
</comment>
<dbReference type="EMBL" id="CAJVCH010571638">
    <property type="protein sequence ID" value="CAG7838057.1"/>
    <property type="molecule type" value="Genomic_DNA"/>
</dbReference>